<dbReference type="FunFam" id="1.20.1070.10:FF:000024">
    <property type="entry name" value="Olfactory receptor"/>
    <property type="match status" value="1"/>
</dbReference>
<dbReference type="PANTHER" id="PTHR26451">
    <property type="entry name" value="G_PROTEIN_RECEP_F1_2 DOMAIN-CONTAINING PROTEIN"/>
    <property type="match status" value="1"/>
</dbReference>
<dbReference type="GO" id="GO:0004930">
    <property type="term" value="F:G protein-coupled receptor activity"/>
    <property type="evidence" value="ECO:0007669"/>
    <property type="project" value="UniProtKB-KW"/>
</dbReference>
<dbReference type="Proteomes" id="UP001155660">
    <property type="component" value="Chromosome B15"/>
</dbReference>
<keyword evidence="5" id="KW-0552">Olfaction</keyword>
<evidence type="ECO:0000256" key="11">
    <source>
        <dbReference type="ARBA" id="ARBA00023180"/>
    </source>
</evidence>
<feature type="transmembrane region" description="Helical" evidence="14">
    <location>
        <begin position="291"/>
        <end position="313"/>
    </location>
</feature>
<evidence type="ECO:0000256" key="4">
    <source>
        <dbReference type="ARBA" id="ARBA00022692"/>
    </source>
</evidence>
<dbReference type="SUPFAM" id="SSF81321">
    <property type="entry name" value="Family A G protein-coupled receptor-like"/>
    <property type="match status" value="1"/>
</dbReference>
<feature type="transmembrane region" description="Helical" evidence="14">
    <location>
        <begin position="150"/>
        <end position="170"/>
    </location>
</feature>
<evidence type="ECO:0000256" key="14">
    <source>
        <dbReference type="SAM" id="Phobius"/>
    </source>
</evidence>
<keyword evidence="11" id="KW-0325">Glycoprotein</keyword>
<evidence type="ECO:0000259" key="15">
    <source>
        <dbReference type="PROSITE" id="PS50262"/>
    </source>
</evidence>
<sequence>MDEEPRMEQSSCRPRVTPKIRWAKAEQKAQATEAEAGLRKTAVEPGGLRMEVELEGRRSLKELVGCSDKAKSEEWSPEVVDGHRQVTSGISPSAAGVWAGPPSKPSISTSTPTMHGVAGSHTWMNKSIVSTLANIFIMLVIYLESSLHKPMYIFLFNLLCSGLLGSSAVWPKVLSNLLTDLHTSSYEGCLLQVYLLSIYTVCTYFTLTVMAYDRYISICKPLQYHNIMNPSKIKSWLMISNLIPVFSVAGQIYLTSRIPLCSHTLNKLFCDNLSVINISCSTSSFSLLSNVYGLLIIVCLSVLPTFLIVLSYVKILSVSLKVSENSQSKALGTCIPHLIIFINFSIATFFSVIYNRLTVIMPIEMNVFISFQVTLLPPLLHPVIYGVRTKEIRKCTFKITQRLYASTNCYYTSKLKVPKIFAISGSL</sequence>
<evidence type="ECO:0000256" key="6">
    <source>
        <dbReference type="ARBA" id="ARBA00022989"/>
    </source>
</evidence>
<dbReference type="GeneID" id="109068789"/>
<dbReference type="PROSITE" id="PS00237">
    <property type="entry name" value="G_PROTEIN_RECEP_F1_1"/>
    <property type="match status" value="1"/>
</dbReference>
<dbReference type="Pfam" id="PF13853">
    <property type="entry name" value="7tm_4"/>
    <property type="match status" value="1"/>
</dbReference>
<dbReference type="GO" id="GO:0004984">
    <property type="term" value="F:olfactory receptor activity"/>
    <property type="evidence" value="ECO:0007669"/>
    <property type="project" value="InterPro"/>
</dbReference>
<name>A0A9Q9V5K2_CYPCA</name>
<keyword evidence="2" id="KW-1003">Cell membrane</keyword>
<organism evidence="16">
    <name type="scientific">Cyprinus carpio</name>
    <name type="common">Common carp</name>
    <dbReference type="NCBI Taxonomy" id="7962"/>
    <lineage>
        <taxon>Eukaryota</taxon>
        <taxon>Metazoa</taxon>
        <taxon>Chordata</taxon>
        <taxon>Craniata</taxon>
        <taxon>Vertebrata</taxon>
        <taxon>Euteleostomi</taxon>
        <taxon>Actinopterygii</taxon>
        <taxon>Neopterygii</taxon>
        <taxon>Teleostei</taxon>
        <taxon>Ostariophysi</taxon>
        <taxon>Cypriniformes</taxon>
        <taxon>Cyprinidae</taxon>
        <taxon>Cyprininae</taxon>
        <taxon>Cyprinus</taxon>
    </lineage>
</organism>
<evidence type="ECO:0000256" key="9">
    <source>
        <dbReference type="ARBA" id="ARBA00023157"/>
    </source>
</evidence>
<reference evidence="16" key="1">
    <citation type="submission" date="2025-08" db="UniProtKB">
        <authorList>
            <consortium name="RefSeq"/>
        </authorList>
    </citation>
    <scope>IDENTIFICATION</scope>
    <source>
        <tissue evidence="16">Muscle</tissue>
    </source>
</reference>
<dbReference type="InterPro" id="IPR017452">
    <property type="entry name" value="GPCR_Rhodpsn_7TM"/>
</dbReference>
<dbReference type="OrthoDB" id="5967898at2759"/>
<evidence type="ECO:0000256" key="13">
    <source>
        <dbReference type="SAM" id="MobiDB-lite"/>
    </source>
</evidence>
<dbReference type="PANTHER" id="PTHR26451:SF345">
    <property type="entry name" value="OLFACTORY RECEPTOR"/>
    <property type="match status" value="1"/>
</dbReference>
<keyword evidence="6 14" id="KW-1133">Transmembrane helix</keyword>
<keyword evidence="7" id="KW-0297">G-protein coupled receptor</keyword>
<feature type="transmembrane region" description="Helical" evidence="14">
    <location>
        <begin position="123"/>
        <end position="143"/>
    </location>
</feature>
<evidence type="ECO:0000256" key="12">
    <source>
        <dbReference type="ARBA" id="ARBA00023224"/>
    </source>
</evidence>
<keyword evidence="10" id="KW-0675">Receptor</keyword>
<evidence type="ECO:0000256" key="5">
    <source>
        <dbReference type="ARBA" id="ARBA00022725"/>
    </source>
</evidence>
<feature type="domain" description="G-protein coupled receptors family 1 profile" evidence="15">
    <location>
        <begin position="133"/>
        <end position="385"/>
    </location>
</feature>
<feature type="transmembrane region" description="Helical" evidence="14">
    <location>
        <begin position="190"/>
        <end position="212"/>
    </location>
</feature>
<keyword evidence="8 14" id="KW-0472">Membrane</keyword>
<feature type="transmembrane region" description="Helical" evidence="14">
    <location>
        <begin position="366"/>
        <end position="387"/>
    </location>
</feature>
<feature type="transmembrane region" description="Helical" evidence="14">
    <location>
        <begin position="233"/>
        <end position="254"/>
    </location>
</feature>
<evidence type="ECO:0000313" key="16">
    <source>
        <dbReference type="RefSeq" id="XP_018941066.2"/>
    </source>
</evidence>
<dbReference type="InterPro" id="IPR000276">
    <property type="entry name" value="GPCR_Rhodpsn"/>
</dbReference>
<keyword evidence="4 14" id="KW-0812">Transmembrane</keyword>
<dbReference type="AlphaFoldDB" id="A0A9Q9V5K2"/>
<dbReference type="GO" id="GO:0005886">
    <property type="term" value="C:plasma membrane"/>
    <property type="evidence" value="ECO:0007669"/>
    <property type="project" value="UniProtKB-SubCell"/>
</dbReference>
<keyword evidence="3" id="KW-0716">Sensory transduction</keyword>
<proteinExistence type="predicted"/>
<dbReference type="RefSeq" id="XP_018941066.2">
    <property type="nucleotide sequence ID" value="XM_019085521.2"/>
</dbReference>
<evidence type="ECO:0000256" key="8">
    <source>
        <dbReference type="ARBA" id="ARBA00023136"/>
    </source>
</evidence>
<keyword evidence="12" id="KW-0807">Transducer</keyword>
<evidence type="ECO:0000256" key="2">
    <source>
        <dbReference type="ARBA" id="ARBA00022475"/>
    </source>
</evidence>
<evidence type="ECO:0000256" key="3">
    <source>
        <dbReference type="ARBA" id="ARBA00022606"/>
    </source>
</evidence>
<feature type="transmembrane region" description="Helical" evidence="14">
    <location>
        <begin position="334"/>
        <end position="354"/>
    </location>
</feature>
<protein>
    <submittedName>
        <fullName evidence="16">Olfactory receptor 56A5-like</fullName>
    </submittedName>
</protein>
<dbReference type="InterPro" id="IPR052921">
    <property type="entry name" value="GPCR1_Superfamily_Member"/>
</dbReference>
<keyword evidence="9" id="KW-1015">Disulfide bond</keyword>
<dbReference type="InterPro" id="IPR000725">
    <property type="entry name" value="Olfact_rcpt"/>
</dbReference>
<comment type="subcellular location">
    <subcellularLocation>
        <location evidence="1">Cell membrane</location>
        <topology evidence="1">Multi-pass membrane protein</topology>
    </subcellularLocation>
</comment>
<dbReference type="PROSITE" id="PS50262">
    <property type="entry name" value="G_PROTEIN_RECEP_F1_2"/>
    <property type="match status" value="1"/>
</dbReference>
<dbReference type="KEGG" id="ccar:109068789"/>
<evidence type="ECO:0000256" key="10">
    <source>
        <dbReference type="ARBA" id="ARBA00023170"/>
    </source>
</evidence>
<feature type="region of interest" description="Disordered" evidence="13">
    <location>
        <begin position="92"/>
        <end position="111"/>
    </location>
</feature>
<gene>
    <name evidence="16" type="primary">LOC109068789</name>
</gene>
<dbReference type="GO" id="GO:0005549">
    <property type="term" value="F:odorant binding"/>
    <property type="evidence" value="ECO:0007669"/>
    <property type="project" value="TreeGrafter"/>
</dbReference>
<accession>A0A9Q9V5K2</accession>
<evidence type="ECO:0000256" key="7">
    <source>
        <dbReference type="ARBA" id="ARBA00023040"/>
    </source>
</evidence>
<evidence type="ECO:0000256" key="1">
    <source>
        <dbReference type="ARBA" id="ARBA00004651"/>
    </source>
</evidence>